<dbReference type="InterPro" id="IPR005818">
    <property type="entry name" value="Histone_H1/H5_H15"/>
</dbReference>
<reference evidence="5 6" key="1">
    <citation type="submission" date="2020-06" db="EMBL/GenBank/DDBJ databases">
        <authorList>
            <consortium name="Wellcome Sanger Institute Data Sharing"/>
        </authorList>
    </citation>
    <scope>NUCLEOTIDE SEQUENCE [LARGE SCALE GENOMIC DNA]</scope>
</reference>
<dbReference type="GO" id="GO:0005634">
    <property type="term" value="C:nucleus"/>
    <property type="evidence" value="ECO:0007669"/>
    <property type="project" value="UniProtKB-SubCell"/>
</dbReference>
<comment type="subcellular location">
    <subcellularLocation>
        <location evidence="2">Nucleus</location>
    </subcellularLocation>
</comment>
<evidence type="ECO:0000259" key="4">
    <source>
        <dbReference type="PROSITE" id="PS51504"/>
    </source>
</evidence>
<evidence type="ECO:0000313" key="6">
    <source>
        <dbReference type="Proteomes" id="UP000694580"/>
    </source>
</evidence>
<sequence length="132" mass="14297">HLQIEYFFKAIKKRSTVSDRVLRAVAASQARGGVSLVALKKGLVAGGYDAESNKARVRLALRRLLANGSLLQTKGSFTIGEKKAASPKKARKPRTKKVPRKPKRPAAAKKAKSPKKASKGKVRARRAKAGKK</sequence>
<keyword evidence="1 2" id="KW-0238">DNA-binding</keyword>
<keyword evidence="2" id="KW-0158">Chromosome</keyword>
<dbReference type="GO" id="GO:0003677">
    <property type="term" value="F:DNA binding"/>
    <property type="evidence" value="ECO:0007669"/>
    <property type="project" value="UniProtKB-KW"/>
</dbReference>
<dbReference type="GO" id="GO:0030527">
    <property type="term" value="F:structural constituent of chromatin"/>
    <property type="evidence" value="ECO:0007669"/>
    <property type="project" value="InterPro"/>
</dbReference>
<dbReference type="GO" id="GO:0000786">
    <property type="term" value="C:nucleosome"/>
    <property type="evidence" value="ECO:0007669"/>
    <property type="project" value="InterPro"/>
</dbReference>
<organism evidence="5 6">
    <name type="scientific">Denticeps clupeoides</name>
    <name type="common">denticle herring</name>
    <dbReference type="NCBI Taxonomy" id="299321"/>
    <lineage>
        <taxon>Eukaryota</taxon>
        <taxon>Metazoa</taxon>
        <taxon>Chordata</taxon>
        <taxon>Craniata</taxon>
        <taxon>Vertebrata</taxon>
        <taxon>Euteleostomi</taxon>
        <taxon>Actinopterygii</taxon>
        <taxon>Neopterygii</taxon>
        <taxon>Teleostei</taxon>
        <taxon>Clupei</taxon>
        <taxon>Clupeiformes</taxon>
        <taxon>Denticipitoidei</taxon>
        <taxon>Denticipitidae</taxon>
        <taxon>Denticeps</taxon>
    </lineage>
</organism>
<name>A0AAY4CLE6_9TELE</name>
<dbReference type="InterPro" id="IPR036390">
    <property type="entry name" value="WH_DNA-bd_sf"/>
</dbReference>
<evidence type="ECO:0000256" key="1">
    <source>
        <dbReference type="ARBA" id="ARBA00023125"/>
    </source>
</evidence>
<feature type="domain" description="H15" evidence="4">
    <location>
        <begin position="13"/>
        <end position="81"/>
    </location>
</feature>
<dbReference type="Ensembl" id="ENSDCDT00010041483.1">
    <property type="protein sequence ID" value="ENSDCDP00010033469.1"/>
    <property type="gene ID" value="ENSDCDG00010021349.1"/>
</dbReference>
<dbReference type="SMART" id="SM00526">
    <property type="entry name" value="H15"/>
    <property type="match status" value="1"/>
</dbReference>
<evidence type="ECO:0000256" key="3">
    <source>
        <dbReference type="SAM" id="MobiDB-lite"/>
    </source>
</evidence>
<dbReference type="Gene3D" id="1.10.10.10">
    <property type="entry name" value="Winged helix-like DNA-binding domain superfamily/Winged helix DNA-binding domain"/>
    <property type="match status" value="1"/>
</dbReference>
<dbReference type="PRINTS" id="PR00624">
    <property type="entry name" value="HISTONEH5"/>
</dbReference>
<feature type="compositionally biased region" description="Basic residues" evidence="3">
    <location>
        <begin position="85"/>
        <end position="132"/>
    </location>
</feature>
<feature type="region of interest" description="Disordered" evidence="3">
    <location>
        <begin position="79"/>
        <end position="132"/>
    </location>
</feature>
<comment type="similarity">
    <text evidence="2">Belongs to the histone H1/H5 family.</text>
</comment>
<dbReference type="InterPro" id="IPR005819">
    <property type="entry name" value="H1/H5"/>
</dbReference>
<dbReference type="GO" id="GO:0006334">
    <property type="term" value="P:nucleosome assembly"/>
    <property type="evidence" value="ECO:0007669"/>
    <property type="project" value="InterPro"/>
</dbReference>
<keyword evidence="6" id="KW-1185">Reference proteome</keyword>
<accession>A0AAY4CLE6</accession>
<dbReference type="GeneTree" id="ENSGT01150000290010"/>
<dbReference type="Pfam" id="PF00538">
    <property type="entry name" value="Linker_histone"/>
    <property type="match status" value="1"/>
</dbReference>
<reference evidence="5" key="2">
    <citation type="submission" date="2025-05" db="UniProtKB">
        <authorList>
            <consortium name="Ensembl"/>
        </authorList>
    </citation>
    <scope>IDENTIFICATION</scope>
</reference>
<dbReference type="InterPro" id="IPR036388">
    <property type="entry name" value="WH-like_DNA-bd_sf"/>
</dbReference>
<dbReference type="Proteomes" id="UP000694580">
    <property type="component" value="Chromosome 11"/>
</dbReference>
<proteinExistence type="inferred from homology"/>
<keyword evidence="2" id="KW-0539">Nucleus</keyword>
<protein>
    <recommendedName>
        <fullName evidence="4">H15 domain-containing protein</fullName>
    </recommendedName>
</protein>
<evidence type="ECO:0000256" key="2">
    <source>
        <dbReference type="RuleBase" id="RU003894"/>
    </source>
</evidence>
<dbReference type="PROSITE" id="PS51504">
    <property type="entry name" value="H15"/>
    <property type="match status" value="1"/>
</dbReference>
<evidence type="ECO:0000313" key="5">
    <source>
        <dbReference type="Ensembl" id="ENSDCDP00010033469.1"/>
    </source>
</evidence>
<dbReference type="Ensembl" id="ENSDCDT00010027597.1">
    <property type="protein sequence ID" value="ENSDCDP00010023066.1"/>
    <property type="gene ID" value="ENSDCDG00010013674.1"/>
</dbReference>
<dbReference type="AlphaFoldDB" id="A0AAY4CLE6"/>
<dbReference type="SUPFAM" id="SSF46785">
    <property type="entry name" value="Winged helix' DNA-binding domain"/>
    <property type="match status" value="1"/>
</dbReference>